<sequence>MPKGFGQYCPLALAAELLCERWTLLIVSRLVDGCRRFNEIHRGVPKISATLLSQRLAALERAGLVERRPLREGRGHEYLLTEAGRELDPIIMQLAVWGQKWGRDMVSEDLDPAFLAWSMHTRLATEAMPAGRTVIGFEFAGSPVALNRFWLVHEGGRVDMCLKHPGFDEDLRVLAEIRRFVEAWRGFRDLRAEIRAGRIRLEGPEAHCRAFPDWLRLSALAAFPRERAGAERALAAEEGVAAE</sequence>
<dbReference type="Gene3D" id="1.10.10.10">
    <property type="entry name" value="Winged helix-like DNA-binding domain superfamily/Winged helix DNA-binding domain"/>
    <property type="match status" value="1"/>
</dbReference>
<keyword evidence="6" id="KW-1185">Reference proteome</keyword>
<name>A0ABQ6LC99_9RHOB</name>
<dbReference type="Pfam" id="PF01638">
    <property type="entry name" value="HxlR"/>
    <property type="match status" value="1"/>
</dbReference>
<comment type="caution">
    <text evidence="5">The sequence shown here is derived from an EMBL/GenBank/DDBJ whole genome shotgun (WGS) entry which is preliminary data.</text>
</comment>
<dbReference type="InterPro" id="IPR036390">
    <property type="entry name" value="WH_DNA-bd_sf"/>
</dbReference>
<proteinExistence type="predicted"/>
<gene>
    <name evidence="5" type="ORF">LNKW23_02150</name>
</gene>
<evidence type="ECO:0000256" key="1">
    <source>
        <dbReference type="ARBA" id="ARBA00023015"/>
    </source>
</evidence>
<dbReference type="CDD" id="cd00090">
    <property type="entry name" value="HTH_ARSR"/>
    <property type="match status" value="1"/>
</dbReference>
<dbReference type="PANTHER" id="PTHR33204:SF18">
    <property type="entry name" value="TRANSCRIPTIONAL REGULATORY PROTEIN"/>
    <property type="match status" value="1"/>
</dbReference>
<dbReference type="EMBL" id="BSYI01000001">
    <property type="protein sequence ID" value="GMG81003.1"/>
    <property type="molecule type" value="Genomic_DNA"/>
</dbReference>
<protein>
    <submittedName>
        <fullName evidence="5">Helix-turn-helix domain-containing protein</fullName>
    </submittedName>
</protein>
<accession>A0ABQ6LC99</accession>
<evidence type="ECO:0000313" key="6">
    <source>
        <dbReference type="Proteomes" id="UP001239909"/>
    </source>
</evidence>
<keyword evidence="1" id="KW-0805">Transcription regulation</keyword>
<dbReference type="PANTHER" id="PTHR33204">
    <property type="entry name" value="TRANSCRIPTIONAL REGULATOR, MARR FAMILY"/>
    <property type="match status" value="1"/>
</dbReference>
<evidence type="ECO:0000256" key="3">
    <source>
        <dbReference type="ARBA" id="ARBA00023163"/>
    </source>
</evidence>
<reference evidence="5 6" key="1">
    <citation type="submission" date="2023-04" db="EMBL/GenBank/DDBJ databases">
        <title>Marinoamorphus aggregata gen. nov., sp. Nov., isolate from tissue of brittle star Ophioplocus japonicus.</title>
        <authorList>
            <person name="Kawano K."/>
            <person name="Sawayama S."/>
            <person name="Nakagawa S."/>
        </authorList>
    </citation>
    <scope>NUCLEOTIDE SEQUENCE [LARGE SCALE GENOMIC DNA]</scope>
    <source>
        <strain evidence="5 6">NKW23</strain>
    </source>
</reference>
<dbReference type="Proteomes" id="UP001239909">
    <property type="component" value="Unassembled WGS sequence"/>
</dbReference>
<evidence type="ECO:0000259" key="4">
    <source>
        <dbReference type="PROSITE" id="PS51118"/>
    </source>
</evidence>
<dbReference type="InterPro" id="IPR011991">
    <property type="entry name" value="ArsR-like_HTH"/>
</dbReference>
<dbReference type="InterPro" id="IPR002577">
    <property type="entry name" value="HTH_HxlR"/>
</dbReference>
<dbReference type="PROSITE" id="PS51118">
    <property type="entry name" value="HTH_HXLR"/>
    <property type="match status" value="1"/>
</dbReference>
<organism evidence="5 6">
    <name type="scientific">Paralimibaculum aggregatum</name>
    <dbReference type="NCBI Taxonomy" id="3036245"/>
    <lineage>
        <taxon>Bacteria</taxon>
        <taxon>Pseudomonadati</taxon>
        <taxon>Pseudomonadota</taxon>
        <taxon>Alphaproteobacteria</taxon>
        <taxon>Rhodobacterales</taxon>
        <taxon>Paracoccaceae</taxon>
        <taxon>Paralimibaculum</taxon>
    </lineage>
</organism>
<dbReference type="SUPFAM" id="SSF46785">
    <property type="entry name" value="Winged helix' DNA-binding domain"/>
    <property type="match status" value="1"/>
</dbReference>
<evidence type="ECO:0000256" key="2">
    <source>
        <dbReference type="ARBA" id="ARBA00023125"/>
    </source>
</evidence>
<dbReference type="InterPro" id="IPR036388">
    <property type="entry name" value="WH-like_DNA-bd_sf"/>
</dbReference>
<feature type="domain" description="HTH hxlR-type" evidence="4">
    <location>
        <begin position="9"/>
        <end position="106"/>
    </location>
</feature>
<evidence type="ECO:0000313" key="5">
    <source>
        <dbReference type="EMBL" id="GMG81003.1"/>
    </source>
</evidence>
<dbReference type="RefSeq" id="WP_285669620.1">
    <property type="nucleotide sequence ID" value="NZ_BSYI01000001.1"/>
</dbReference>
<keyword evidence="2" id="KW-0238">DNA-binding</keyword>
<keyword evidence="3" id="KW-0804">Transcription</keyword>